<reference evidence="7" key="2">
    <citation type="submission" date="2024-08" db="UniProtKB">
        <authorList>
            <consortium name="EnsemblMetazoa"/>
        </authorList>
    </citation>
    <scope>IDENTIFICATION</scope>
</reference>
<dbReference type="InterPro" id="IPR051885">
    <property type="entry name" value="CC_CF"/>
</dbReference>
<dbReference type="Proteomes" id="UP000019118">
    <property type="component" value="Unassembled WGS sequence"/>
</dbReference>
<feature type="compositionally biased region" description="Low complexity" evidence="5">
    <location>
        <begin position="203"/>
        <end position="213"/>
    </location>
</feature>
<dbReference type="InterPro" id="IPR025254">
    <property type="entry name" value="CCDC113/CCDC96_CC"/>
</dbReference>
<evidence type="ECO:0000256" key="1">
    <source>
        <dbReference type="ARBA" id="ARBA00004138"/>
    </source>
</evidence>
<dbReference type="EnsemblMetazoa" id="XM_019915022.1">
    <property type="protein sequence ID" value="XP_019770581.1"/>
    <property type="gene ID" value="LOC109544698"/>
</dbReference>
<feature type="domain" description="CCDC113/CCDC96 coiled-coil" evidence="6">
    <location>
        <begin position="443"/>
        <end position="611"/>
    </location>
</feature>
<feature type="compositionally biased region" description="Polar residues" evidence="5">
    <location>
        <begin position="117"/>
        <end position="129"/>
    </location>
</feature>
<dbReference type="Pfam" id="PF13870">
    <property type="entry name" value="CCDC113_CCDC96_CC"/>
    <property type="match status" value="1"/>
</dbReference>
<sequence length="696" mass="80434">MSDSHSTGEQPNKEQFSNEIATEEYCVTVDDVETNEFEVSPKPSLPDVAEKELTQKVEAQPDDNIDLEQEAPEEKNPETEEPEKEKNDDNLEGGFFAAAAPEEAEKQNVVEEISGMTEVSENASRTSISPEEAVVALEETTTEAEERKIEDSVEAKSDITRESIQVRDASESQQIPDLQAPMNRSTLAIRPSLMPRFHDSRPSRASSRTASRKSSFDEYRKDWDQHEPLSRSSARGTISSVRHVHRRDTMSYAELGPRIRGLSEADDDLTGFDMGGDAPIFFDETVEEEEQSIEEQEEIKPVLDREPYYARHDQAIEEINERKTRNFIIQKKLAMYFKRKKMDYVTKETDWSFDQQNKYNRKLEAYGELIDFVASERDRISQEIAITKIQRETKFKELSLMFKKIQAREGEIGYGLINTKTGNAIPDKLVDRLIHRQLIQMGQVSSMRLTFIKLKQMVQEKLDAIADLNEIAPGFLLADFEQLKVMNQSYGDKLEERDEELSRLRAKCASTIQILAHLREKSSALQNDVADLMEERNETEWEFFNVRSTLNLTKQHRDYCRHGINQMRDDSGLLTQPTLLRDMEQGLVDAKVLAGELQHVMAEYKKRARQIKRIRTRIEEAKEMRRLGRRSSLRVRNPFLQVRNERSDRICRGRPSLMMPTIEETAFDSLRSIKPKITYDRRRHPLNPKLCKRADG</sequence>
<evidence type="ECO:0000256" key="3">
    <source>
        <dbReference type="ARBA" id="ARBA00023273"/>
    </source>
</evidence>
<feature type="compositionally biased region" description="Basic and acidic residues" evidence="5">
    <location>
        <begin position="72"/>
        <end position="89"/>
    </location>
</feature>
<organism evidence="7 8">
    <name type="scientific">Dendroctonus ponderosae</name>
    <name type="common">Mountain pine beetle</name>
    <dbReference type="NCBI Taxonomy" id="77166"/>
    <lineage>
        <taxon>Eukaryota</taxon>
        <taxon>Metazoa</taxon>
        <taxon>Ecdysozoa</taxon>
        <taxon>Arthropoda</taxon>
        <taxon>Hexapoda</taxon>
        <taxon>Insecta</taxon>
        <taxon>Pterygota</taxon>
        <taxon>Neoptera</taxon>
        <taxon>Endopterygota</taxon>
        <taxon>Coleoptera</taxon>
        <taxon>Polyphaga</taxon>
        <taxon>Cucujiformia</taxon>
        <taxon>Curculionidae</taxon>
        <taxon>Scolytinae</taxon>
        <taxon>Dendroctonus</taxon>
    </lineage>
</organism>
<comment type="subcellular location">
    <subcellularLocation>
        <location evidence="1">Cell projection</location>
        <location evidence="1">Cilium</location>
    </subcellularLocation>
</comment>
<feature type="coiled-coil region" evidence="4">
    <location>
        <begin position="487"/>
        <end position="542"/>
    </location>
</feature>
<feature type="compositionally biased region" description="Basic and acidic residues" evidence="5">
    <location>
        <begin position="214"/>
        <end position="229"/>
    </location>
</feature>
<feature type="compositionally biased region" description="Polar residues" evidence="5">
    <location>
        <begin position="1"/>
        <end position="20"/>
    </location>
</feature>
<feature type="compositionally biased region" description="Acidic residues" evidence="5">
    <location>
        <begin position="60"/>
        <end position="71"/>
    </location>
</feature>
<dbReference type="AlphaFoldDB" id="A0AAR5QBQ1"/>
<evidence type="ECO:0000259" key="6">
    <source>
        <dbReference type="Pfam" id="PF13870"/>
    </source>
</evidence>
<feature type="region of interest" description="Disordered" evidence="5">
    <location>
        <begin position="1"/>
        <end position="241"/>
    </location>
</feature>
<reference evidence="8" key="1">
    <citation type="journal article" date="2013" name="Genome Biol.">
        <title>Draft genome of the mountain pine beetle, Dendroctonus ponderosae Hopkins, a major forest pest.</title>
        <authorList>
            <person name="Keeling C.I."/>
            <person name="Yuen M.M."/>
            <person name="Liao N.Y."/>
            <person name="Docking T.R."/>
            <person name="Chan S.K."/>
            <person name="Taylor G.A."/>
            <person name="Palmquist D.L."/>
            <person name="Jackman S.D."/>
            <person name="Nguyen A."/>
            <person name="Li M."/>
            <person name="Henderson H."/>
            <person name="Janes J.K."/>
            <person name="Zhao Y."/>
            <person name="Pandoh P."/>
            <person name="Moore R."/>
            <person name="Sperling F.A."/>
            <person name="Huber D.P."/>
            <person name="Birol I."/>
            <person name="Jones S.J."/>
            <person name="Bohlmann J."/>
        </authorList>
    </citation>
    <scope>NUCLEOTIDE SEQUENCE</scope>
</reference>
<evidence type="ECO:0000313" key="8">
    <source>
        <dbReference type="Proteomes" id="UP000019118"/>
    </source>
</evidence>
<protein>
    <recommendedName>
        <fullName evidence="6">CCDC113/CCDC96 coiled-coil domain-containing protein</fullName>
    </recommendedName>
</protein>
<accession>A0AAR5QBQ1</accession>
<keyword evidence="2 4" id="KW-0175">Coiled coil</keyword>
<keyword evidence="8" id="KW-1185">Reference proteome</keyword>
<dbReference type="GeneID" id="109544698"/>
<dbReference type="GO" id="GO:0005930">
    <property type="term" value="C:axoneme"/>
    <property type="evidence" value="ECO:0007669"/>
    <property type="project" value="TreeGrafter"/>
</dbReference>
<feature type="compositionally biased region" description="Basic and acidic residues" evidence="5">
    <location>
        <begin position="144"/>
        <end position="170"/>
    </location>
</feature>
<feature type="compositionally biased region" description="Polar residues" evidence="5">
    <location>
        <begin position="171"/>
        <end position="186"/>
    </location>
</feature>
<keyword evidence="3" id="KW-0966">Cell projection</keyword>
<feature type="compositionally biased region" description="Polar residues" evidence="5">
    <location>
        <begin position="230"/>
        <end position="240"/>
    </location>
</feature>
<feature type="compositionally biased region" description="Low complexity" evidence="5">
    <location>
        <begin position="92"/>
        <end position="101"/>
    </location>
</feature>
<evidence type="ECO:0000313" key="7">
    <source>
        <dbReference type="EnsemblMetazoa" id="XP_019770581.1"/>
    </source>
</evidence>
<dbReference type="GO" id="GO:0036064">
    <property type="term" value="C:ciliary basal body"/>
    <property type="evidence" value="ECO:0007669"/>
    <property type="project" value="TreeGrafter"/>
</dbReference>
<evidence type="ECO:0000256" key="5">
    <source>
        <dbReference type="SAM" id="MobiDB-lite"/>
    </source>
</evidence>
<dbReference type="KEGG" id="dpa:109544698"/>
<evidence type="ECO:0000256" key="4">
    <source>
        <dbReference type="SAM" id="Coils"/>
    </source>
</evidence>
<proteinExistence type="predicted"/>
<name>A0AAR5QBQ1_DENPD</name>
<dbReference type="PANTHER" id="PTHR15654:SF1">
    <property type="entry name" value="COILED-COIL DOMAIN-CONTAINING PROTEIN 96"/>
    <property type="match status" value="1"/>
</dbReference>
<dbReference type="GO" id="GO:0060271">
    <property type="term" value="P:cilium assembly"/>
    <property type="evidence" value="ECO:0007669"/>
    <property type="project" value="TreeGrafter"/>
</dbReference>
<dbReference type="PANTHER" id="PTHR15654">
    <property type="entry name" value="COILED-COIL DOMAIN-CONTAINING PROTEIN 113-RELATED"/>
    <property type="match status" value="1"/>
</dbReference>
<evidence type="ECO:0000256" key="2">
    <source>
        <dbReference type="ARBA" id="ARBA00023054"/>
    </source>
</evidence>